<dbReference type="SUPFAM" id="SSF53335">
    <property type="entry name" value="S-adenosyl-L-methionine-dependent methyltransferases"/>
    <property type="match status" value="1"/>
</dbReference>
<keyword evidence="3" id="KW-1185">Reference proteome</keyword>
<evidence type="ECO:0000313" key="2">
    <source>
        <dbReference type="EMBL" id="SNY19891.1"/>
    </source>
</evidence>
<proteinExistence type="predicted"/>
<dbReference type="InterPro" id="IPR015985">
    <property type="entry name" value="TehB-like_dom"/>
</dbReference>
<evidence type="ECO:0000259" key="1">
    <source>
        <dbReference type="Pfam" id="PF03848"/>
    </source>
</evidence>
<dbReference type="CDD" id="cd02440">
    <property type="entry name" value="AdoMet_MTases"/>
    <property type="match status" value="1"/>
</dbReference>
<sequence>MSQPCKSIVNLVPFFKNNQVLKVLDYGAGKLRNTIYLLKKGFEVYACDTAKQIKKVNSLIGADKLPYIIDESRLISHRLNVDLVVSNYVLNIIKEDSDKLKYIKNVYDILKQRGYFLLEVRRKTERTPTDCAKAFTKEELNCLISSYDFKKIKDYSSKISIIFLYQKIS</sequence>
<dbReference type="RefSeq" id="WP_172431839.1">
    <property type="nucleotide sequence ID" value="NZ_OBDZ01000005.1"/>
</dbReference>
<dbReference type="EMBL" id="OBDZ01000005">
    <property type="protein sequence ID" value="SNY19891.1"/>
    <property type="molecule type" value="Genomic_DNA"/>
</dbReference>
<dbReference type="Gene3D" id="3.40.50.150">
    <property type="entry name" value="Vaccinia Virus protein VP39"/>
    <property type="match status" value="1"/>
</dbReference>
<name>A0A285GBW6_9FIRM</name>
<feature type="domain" description="Tellurite resistance methyltransferase TehB-like" evidence="1">
    <location>
        <begin position="21"/>
        <end position="147"/>
    </location>
</feature>
<organism evidence="2 3">
    <name type="scientific">Orenia metallireducens</name>
    <dbReference type="NCBI Taxonomy" id="1413210"/>
    <lineage>
        <taxon>Bacteria</taxon>
        <taxon>Bacillati</taxon>
        <taxon>Bacillota</taxon>
        <taxon>Clostridia</taxon>
        <taxon>Halanaerobiales</taxon>
        <taxon>Halobacteroidaceae</taxon>
        <taxon>Orenia</taxon>
    </lineage>
</organism>
<dbReference type="AlphaFoldDB" id="A0A285GBW6"/>
<reference evidence="3" key="1">
    <citation type="submission" date="2017-09" db="EMBL/GenBank/DDBJ databases">
        <authorList>
            <person name="Varghese N."/>
            <person name="Submissions S."/>
        </authorList>
    </citation>
    <scope>NUCLEOTIDE SEQUENCE [LARGE SCALE GENOMIC DNA]</scope>
    <source>
        <strain evidence="3">MSL47</strain>
    </source>
</reference>
<dbReference type="Proteomes" id="UP000219573">
    <property type="component" value="Unassembled WGS sequence"/>
</dbReference>
<protein>
    <submittedName>
        <fullName evidence="2">Methyltransferase domain-containing protein</fullName>
    </submittedName>
</protein>
<keyword evidence="2" id="KW-0489">Methyltransferase</keyword>
<dbReference type="InterPro" id="IPR029063">
    <property type="entry name" value="SAM-dependent_MTases_sf"/>
</dbReference>
<evidence type="ECO:0000313" key="3">
    <source>
        <dbReference type="Proteomes" id="UP000219573"/>
    </source>
</evidence>
<dbReference type="GO" id="GO:0032259">
    <property type="term" value="P:methylation"/>
    <property type="evidence" value="ECO:0007669"/>
    <property type="project" value="UniProtKB-KW"/>
</dbReference>
<keyword evidence="2" id="KW-0808">Transferase</keyword>
<gene>
    <name evidence="2" type="ORF">SAMN06265827_105203</name>
</gene>
<dbReference type="GO" id="GO:0008168">
    <property type="term" value="F:methyltransferase activity"/>
    <property type="evidence" value="ECO:0007669"/>
    <property type="project" value="UniProtKB-KW"/>
</dbReference>
<accession>A0A285GBW6</accession>
<dbReference type="Pfam" id="PF03848">
    <property type="entry name" value="TehB"/>
    <property type="match status" value="1"/>
</dbReference>